<reference evidence="3 4" key="1">
    <citation type="submission" date="2017-03" db="EMBL/GenBank/DDBJ databases">
        <title>Comparative genomics of honeybee gut symbionts reveal geographically distinct and subgroup specific antibiotic resistance.</title>
        <authorList>
            <person name="Ludvigsen J."/>
            <person name="Porcellato D."/>
            <person name="Labee-Lund T.M."/>
            <person name="Amdam G.V."/>
            <person name="Rudi K."/>
        </authorList>
    </citation>
    <scope>NUCLEOTIDE SEQUENCE [LARGE SCALE GENOMIC DNA]</scope>
    <source>
        <strain evidence="1 4">A-7-12</strain>
        <strain evidence="2 3">A-9-12</strain>
    </source>
</reference>
<protein>
    <submittedName>
        <fullName evidence="1">Uncharacterized protein</fullName>
    </submittedName>
</protein>
<dbReference type="AlphaFoldDB" id="A0A242NEZ7"/>
<evidence type="ECO:0000313" key="3">
    <source>
        <dbReference type="Proteomes" id="UP000194800"/>
    </source>
</evidence>
<evidence type="ECO:0000313" key="1">
    <source>
        <dbReference type="EMBL" id="OTP98334.1"/>
    </source>
</evidence>
<organism evidence="1 4">
    <name type="scientific">Gilliamella apicola</name>
    <dbReference type="NCBI Taxonomy" id="1196095"/>
    <lineage>
        <taxon>Bacteria</taxon>
        <taxon>Pseudomonadati</taxon>
        <taxon>Pseudomonadota</taxon>
        <taxon>Gammaproteobacteria</taxon>
        <taxon>Orbales</taxon>
        <taxon>Orbaceae</taxon>
        <taxon>Gilliamella</taxon>
    </lineage>
</organism>
<sequence>MTASNKDNFPKKLIKTPLKNGFYYNRRPNNKVDFSNLQTFPKSFSPHDNFLWIKEFVFYKNGIRVCVFHDVAINLEKTIIIIKKFSVELKYLLELKRRNGGRDSLVALANEVKKTIDSVNQIQFKLTLKPWTYSSTIIDNTFVYAATKRDSLKYTLLLAEKKRDLLNKIKANGVFLDKDNNSDSFIVSAKWLKKDW</sequence>
<evidence type="ECO:0000313" key="4">
    <source>
        <dbReference type="Proteomes" id="UP000194977"/>
    </source>
</evidence>
<comment type="caution">
    <text evidence="1">The sequence shown here is derived from an EMBL/GenBank/DDBJ whole genome shotgun (WGS) entry which is preliminary data.</text>
</comment>
<accession>A0A242NEZ7</accession>
<proteinExistence type="predicted"/>
<dbReference type="OrthoDB" id="9873644at2"/>
<dbReference type="EMBL" id="NARP01000033">
    <property type="protein sequence ID" value="OTP98334.1"/>
    <property type="molecule type" value="Genomic_DNA"/>
</dbReference>
<dbReference type="Proteomes" id="UP000194977">
    <property type="component" value="Unassembled WGS sequence"/>
</dbReference>
<keyword evidence="3" id="KW-1185">Reference proteome</keyword>
<dbReference type="Proteomes" id="UP000194800">
    <property type="component" value="Unassembled WGS sequence"/>
</dbReference>
<name>A0A242NEZ7_9GAMM</name>
<evidence type="ECO:0000313" key="2">
    <source>
        <dbReference type="EMBL" id="OTQ09415.1"/>
    </source>
</evidence>
<dbReference type="RefSeq" id="WP_086272799.1">
    <property type="nucleotide sequence ID" value="NZ_MZNE01000022.1"/>
</dbReference>
<dbReference type="EMBL" id="NART01000042">
    <property type="protein sequence ID" value="OTQ09415.1"/>
    <property type="molecule type" value="Genomic_DNA"/>
</dbReference>
<gene>
    <name evidence="2" type="ORF">B6C91_09195</name>
    <name evidence="1" type="ORF">B6D08_11365</name>
</gene>